<sequence length="43" mass="4742">LLLVGTKKPPTLVDGIRHTNVRLLDNNYKLCLSHQISLSAPCV</sequence>
<dbReference type="AlphaFoldDB" id="A0A382TH11"/>
<reference evidence="1" key="1">
    <citation type="submission" date="2018-05" db="EMBL/GenBank/DDBJ databases">
        <authorList>
            <person name="Lanie J.A."/>
            <person name="Ng W.-L."/>
            <person name="Kazmierczak K.M."/>
            <person name="Andrzejewski T.M."/>
            <person name="Davidsen T.M."/>
            <person name="Wayne K.J."/>
            <person name="Tettelin H."/>
            <person name="Glass J.I."/>
            <person name="Rusch D."/>
            <person name="Podicherti R."/>
            <person name="Tsui H.-C.T."/>
            <person name="Winkler M.E."/>
        </authorList>
    </citation>
    <scope>NUCLEOTIDE SEQUENCE</scope>
</reference>
<accession>A0A382TH11</accession>
<name>A0A382TH11_9ZZZZ</name>
<organism evidence="1">
    <name type="scientific">marine metagenome</name>
    <dbReference type="NCBI Taxonomy" id="408172"/>
    <lineage>
        <taxon>unclassified sequences</taxon>
        <taxon>metagenomes</taxon>
        <taxon>ecological metagenomes</taxon>
    </lineage>
</organism>
<proteinExistence type="predicted"/>
<feature type="non-terminal residue" evidence="1">
    <location>
        <position position="1"/>
    </location>
</feature>
<dbReference type="EMBL" id="UINC01136557">
    <property type="protein sequence ID" value="SVD21399.1"/>
    <property type="molecule type" value="Genomic_DNA"/>
</dbReference>
<evidence type="ECO:0000313" key="1">
    <source>
        <dbReference type="EMBL" id="SVD21399.1"/>
    </source>
</evidence>
<gene>
    <name evidence="1" type="ORF">METZ01_LOCUS374253</name>
</gene>
<protein>
    <submittedName>
        <fullName evidence="1">Uncharacterized protein</fullName>
    </submittedName>
</protein>